<dbReference type="AlphaFoldDB" id="A0A7W9DXJ3"/>
<comment type="caution">
    <text evidence="1">The sequence shown here is derived from an EMBL/GenBank/DDBJ whole genome shotgun (WGS) entry which is preliminary data.</text>
</comment>
<protein>
    <submittedName>
        <fullName evidence="1">Uncharacterized protein</fullName>
    </submittedName>
</protein>
<dbReference type="Proteomes" id="UP000537204">
    <property type="component" value="Unassembled WGS sequence"/>
</dbReference>
<name>A0A7W9DXJ3_9SPHI</name>
<organism evidence="1 2">
    <name type="scientific">Pedobacter cryoconitis</name>
    <dbReference type="NCBI Taxonomy" id="188932"/>
    <lineage>
        <taxon>Bacteria</taxon>
        <taxon>Pseudomonadati</taxon>
        <taxon>Bacteroidota</taxon>
        <taxon>Sphingobacteriia</taxon>
        <taxon>Sphingobacteriales</taxon>
        <taxon>Sphingobacteriaceae</taxon>
        <taxon>Pedobacter</taxon>
    </lineage>
</organism>
<gene>
    <name evidence="1" type="ORF">HDE68_000873</name>
</gene>
<dbReference type="EMBL" id="JACHCE010000001">
    <property type="protein sequence ID" value="MBB5634988.1"/>
    <property type="molecule type" value="Genomic_DNA"/>
</dbReference>
<sequence>MKTYNYILFFLAFSTCFTVSCKKETEVDLNLPIFEKLDGNYNIISAVSDRPYDINMDGYSSTDMLKEIPNLERSDINIVVNKQNRLFRLSWIEQYENSELSLNNARYSYNKQGVFNEFDTDKNLNSISLKQNLNQDIRFNAPNSINCEESGVIKIEIKKNIITSTGKQSILITASYKKDKNYKTSYK</sequence>
<reference evidence="1 2" key="1">
    <citation type="submission" date="2020-08" db="EMBL/GenBank/DDBJ databases">
        <title>Genomic Encyclopedia of Type Strains, Phase IV (KMG-V): Genome sequencing to study the core and pangenomes of soil and plant-associated prokaryotes.</title>
        <authorList>
            <person name="Whitman W."/>
        </authorList>
    </citation>
    <scope>NUCLEOTIDE SEQUENCE [LARGE SCALE GENOMIC DNA]</scope>
    <source>
        <strain evidence="1 2">S3M1</strain>
    </source>
</reference>
<proteinExistence type="predicted"/>
<dbReference type="PROSITE" id="PS51257">
    <property type="entry name" value="PROKAR_LIPOPROTEIN"/>
    <property type="match status" value="1"/>
</dbReference>
<evidence type="ECO:0000313" key="1">
    <source>
        <dbReference type="EMBL" id="MBB5634988.1"/>
    </source>
</evidence>
<accession>A0A7W9DXJ3</accession>
<dbReference type="RefSeq" id="WP_183879254.1">
    <property type="nucleotide sequence ID" value="NZ_JACHCE010000001.1"/>
</dbReference>
<evidence type="ECO:0000313" key="2">
    <source>
        <dbReference type="Proteomes" id="UP000537204"/>
    </source>
</evidence>